<keyword evidence="3" id="KW-1185">Reference proteome</keyword>
<proteinExistence type="predicted"/>
<keyword evidence="1" id="KW-0472">Membrane</keyword>
<reference evidence="2 3" key="1">
    <citation type="journal article" date="2020" name="Int. J. Syst. Evol. Microbiol.">
        <title>Novel acetic acid bacteria from cider fermentations: Acetobacter conturbans sp. nov. and Acetobacter fallax sp. nov.</title>
        <authorList>
            <person name="Sombolestani A.S."/>
            <person name="Cleenwerck I."/>
            <person name="Cnockaert M."/>
            <person name="Borremans W."/>
            <person name="Wieme A.D."/>
            <person name="De Vuyst L."/>
            <person name="Vandamme P."/>
        </authorList>
    </citation>
    <scope>NUCLEOTIDE SEQUENCE [LARGE SCALE GENOMIC DNA]</scope>
    <source>
        <strain evidence="2 3">LMG 30640</strain>
    </source>
</reference>
<evidence type="ECO:0000313" key="3">
    <source>
        <dbReference type="Proteomes" id="UP000635278"/>
    </source>
</evidence>
<accession>A0ABX0JR69</accession>
<sequence>MTAELYITRPEFSEVRSDLREAQNDIIEIRTNQKLQGATLTEILAEVKNKSSVREMLIAGGSGVGGGMAVGLYVLFQWLHHQ</sequence>
<evidence type="ECO:0000313" key="2">
    <source>
        <dbReference type="EMBL" id="NHN85817.1"/>
    </source>
</evidence>
<evidence type="ECO:0000256" key="1">
    <source>
        <dbReference type="SAM" id="Phobius"/>
    </source>
</evidence>
<dbReference type="EMBL" id="WOTB01000020">
    <property type="protein sequence ID" value="NHN85817.1"/>
    <property type="molecule type" value="Genomic_DNA"/>
</dbReference>
<dbReference type="Proteomes" id="UP000635278">
    <property type="component" value="Unassembled WGS sequence"/>
</dbReference>
<evidence type="ECO:0008006" key="4">
    <source>
        <dbReference type="Google" id="ProtNLM"/>
    </source>
</evidence>
<name>A0ABX0JR69_9PROT</name>
<keyword evidence="1" id="KW-0812">Transmembrane</keyword>
<organism evidence="2 3">
    <name type="scientific">Acetobacter musti</name>
    <dbReference type="NCBI Taxonomy" id="864732"/>
    <lineage>
        <taxon>Bacteria</taxon>
        <taxon>Pseudomonadati</taxon>
        <taxon>Pseudomonadota</taxon>
        <taxon>Alphaproteobacteria</taxon>
        <taxon>Acetobacterales</taxon>
        <taxon>Acetobacteraceae</taxon>
        <taxon>Acetobacter</taxon>
    </lineage>
</organism>
<dbReference type="RefSeq" id="WP_173584207.1">
    <property type="nucleotide sequence ID" value="NZ_WOTB01000020.1"/>
</dbReference>
<comment type="caution">
    <text evidence="2">The sequence shown here is derived from an EMBL/GenBank/DDBJ whole genome shotgun (WGS) entry which is preliminary data.</text>
</comment>
<protein>
    <recommendedName>
        <fullName evidence="4">Tyrosine kinase G-rich domain-containing protein</fullName>
    </recommendedName>
</protein>
<keyword evidence="1" id="KW-1133">Transmembrane helix</keyword>
<gene>
    <name evidence="2" type="ORF">GOB93_14365</name>
</gene>
<feature type="transmembrane region" description="Helical" evidence="1">
    <location>
        <begin position="57"/>
        <end position="79"/>
    </location>
</feature>